<dbReference type="PANTHER" id="PTHR46568:SF1">
    <property type="entry name" value="ALKYLDIHYDROXYACETONEPHOSPHATE SYNTHASE, PEROXISOMAL"/>
    <property type="match status" value="1"/>
</dbReference>
<dbReference type="EC" id="2.5.1.26" evidence="3 10"/>
<evidence type="ECO:0000256" key="2">
    <source>
        <dbReference type="ARBA" id="ARBA00008000"/>
    </source>
</evidence>
<keyword evidence="4 10" id="KW-0285">Flavoprotein</keyword>
<evidence type="ECO:0000256" key="10">
    <source>
        <dbReference type="RuleBase" id="RU363113"/>
    </source>
</evidence>
<dbReference type="Gene3D" id="3.30.300.330">
    <property type="match status" value="1"/>
</dbReference>
<gene>
    <name evidence="12" type="ORF">DdX_01941</name>
</gene>
<feature type="binding site" evidence="7">
    <location>
        <position position="433"/>
    </location>
    <ligand>
        <name>substrate</name>
    </ligand>
</feature>
<comment type="cofactor">
    <cofactor evidence="8 10">
        <name>FAD</name>
        <dbReference type="ChEBI" id="CHEBI:57692"/>
    </cofactor>
</comment>
<feature type="binding site" evidence="8">
    <location>
        <begin position="286"/>
        <end position="292"/>
    </location>
    <ligand>
        <name>FAD</name>
        <dbReference type="ChEBI" id="CHEBI:57692"/>
    </ligand>
</feature>
<feature type="binding site" evidence="8">
    <location>
        <begin position="241"/>
        <end position="247"/>
    </location>
    <ligand>
        <name>FAD</name>
        <dbReference type="ChEBI" id="CHEBI:57692"/>
    </ligand>
</feature>
<dbReference type="InterPro" id="IPR016166">
    <property type="entry name" value="FAD-bd_PCMH"/>
</dbReference>
<keyword evidence="10" id="KW-0443">Lipid metabolism</keyword>
<sequence>MNSQGNNPAKQFNPPKTFRDEMLKWNGWGYNDSYFTLSPEKDVFLVSERYKHLNDKIMPQLRPWIEQNVGIDLDYKTPSISLEDLERKWSSSGPQTRINETFLEELRTNNISYSNALLNRLNRSHGQTLHEILSLRQGNIGRIPDLVVWPKNEHETSKVVAIANELDIALIPFGGGTSVSDALNCPENEQRLICSLDMSLINKIIYIDENNRTCRAQAGIIGQDLERQLNEKGFTCGHEPDSVEFSTLGGWISTRASGMKKNKYGNIEVPRISSGPDLHEIVLGSEGTYGVITEATIKIFPMPERAKYGSIIFPDFSFGVAFFREVAKQRCQCASLRLVDNVQFIMGQAMKVLSESIWHGIQSAISKLYITRWKGFDIHKMVAATCVFEGSVEEVEQQSKKLFAIASKYGGVPGGEENGLYGYRLTFAIAYLRDLAMEYSVIGESFETSIPWDKVESVCRNVKVLLQKESARHGVKYPIVATCRVTQVYDAGACVYFYFGFNYRDLQKDPIKVYEEIEIAARKEILACGGSISHHHGVGKLRKQFMASTVGFIGISLLKSIKHEIDPNNVFASNNLIDSSSNNKI</sequence>
<dbReference type="Pfam" id="PF01565">
    <property type="entry name" value="FAD_binding_4"/>
    <property type="match status" value="1"/>
</dbReference>
<dbReference type="InterPro" id="IPR006094">
    <property type="entry name" value="Oxid_FAD_bind_N"/>
</dbReference>
<dbReference type="PROSITE" id="PS51387">
    <property type="entry name" value="FAD_PCMH"/>
    <property type="match status" value="1"/>
</dbReference>
<keyword evidence="13" id="KW-1185">Reference proteome</keyword>
<dbReference type="Gene3D" id="3.30.43.10">
    <property type="entry name" value="Uridine Diphospho-n-acetylenolpyruvylglucosamine Reductase, domain 2"/>
    <property type="match status" value="1"/>
</dbReference>
<dbReference type="Pfam" id="PF02913">
    <property type="entry name" value="FAD-oxidase_C"/>
    <property type="match status" value="1"/>
</dbReference>
<dbReference type="InterPro" id="IPR025650">
    <property type="entry name" value="Alkyl-DHAP_Synthase"/>
</dbReference>
<dbReference type="EMBL" id="JAKKPZ010000002">
    <property type="protein sequence ID" value="KAI1725288.1"/>
    <property type="molecule type" value="Genomic_DNA"/>
</dbReference>
<evidence type="ECO:0000313" key="13">
    <source>
        <dbReference type="Proteomes" id="UP001201812"/>
    </source>
</evidence>
<comment type="catalytic activity">
    <reaction evidence="10">
        <text>a long chain fatty alcohol + a 1-acylglycerone 3-phosphate = a 1-O-alkylglycerone 3-phosphate + a long-chain fatty acid + H(+)</text>
        <dbReference type="Rhea" id="RHEA:36171"/>
        <dbReference type="ChEBI" id="CHEBI:15378"/>
        <dbReference type="ChEBI" id="CHEBI:17135"/>
        <dbReference type="ChEBI" id="CHEBI:57534"/>
        <dbReference type="ChEBI" id="CHEBI:57560"/>
        <dbReference type="ChEBI" id="CHEBI:73315"/>
        <dbReference type="EC" id="2.5.1.26"/>
    </reaction>
</comment>
<keyword evidence="10" id="KW-0576">Peroxisome</keyword>
<evidence type="ECO:0000313" key="12">
    <source>
        <dbReference type="EMBL" id="KAI1725288.1"/>
    </source>
</evidence>
<proteinExistence type="inferred from homology"/>
<comment type="pathway">
    <text evidence="1 10">Glycerolipid metabolism; ether lipid biosynthesis.</text>
</comment>
<keyword evidence="10" id="KW-0808">Transferase</keyword>
<protein>
    <recommendedName>
        <fullName evidence="3 10">Alkylglycerone-phosphate synthase</fullName>
        <shortName evidence="10">Alkyl-DHAP synthase</shortName>
        <ecNumber evidence="3 10">2.5.1.26</ecNumber>
    </recommendedName>
</protein>
<comment type="subunit">
    <text evidence="10">Homodimer.</text>
</comment>
<comment type="similarity">
    <text evidence="2 10">Belongs to the FAD-binding oxidoreductase/transferase type 4 family.</text>
</comment>
<dbReference type="InterPro" id="IPR036318">
    <property type="entry name" value="FAD-bd_PCMH-like_sf"/>
</dbReference>
<feature type="binding site" evidence="8">
    <location>
        <begin position="254"/>
        <end position="257"/>
    </location>
    <ligand>
        <name>FAD</name>
        <dbReference type="ChEBI" id="CHEBI:57692"/>
    </ligand>
</feature>
<evidence type="ECO:0000256" key="5">
    <source>
        <dbReference type="ARBA" id="ARBA00022827"/>
    </source>
</evidence>
<dbReference type="Gene3D" id="3.30.70.3450">
    <property type="match status" value="1"/>
</dbReference>
<keyword evidence="5 8" id="KW-0274">FAD</keyword>
<accession>A0AAD4NBL4</accession>
<feature type="binding site" evidence="8">
    <location>
        <begin position="172"/>
        <end position="178"/>
    </location>
    <ligand>
        <name>FAD</name>
        <dbReference type="ChEBI" id="CHEBI:57692"/>
    </ligand>
</feature>
<dbReference type="AlphaFoldDB" id="A0AAD4NBL4"/>
<dbReference type="Proteomes" id="UP001201812">
    <property type="component" value="Unassembled WGS sequence"/>
</dbReference>
<feature type="active site" description="Proton donor/acceptor" evidence="6">
    <location>
        <position position="496"/>
    </location>
</feature>
<comment type="function">
    <text evidence="10">Catalyzes the exchange of an acyl for a long-chain alkyl group and the formation of the ether bond in the biosynthesis of ether phospholipids.</text>
</comment>
<dbReference type="SUPFAM" id="SSF55103">
    <property type="entry name" value="FAD-linked oxidases, C-terminal domain"/>
    <property type="match status" value="1"/>
</dbReference>
<evidence type="ECO:0000256" key="8">
    <source>
        <dbReference type="PIRSR" id="PIRSR625650-3"/>
    </source>
</evidence>
<comment type="subcellular location">
    <subcellularLocation>
        <location evidence="10">Peroxisome</location>
    </subcellularLocation>
</comment>
<dbReference type="InterPro" id="IPR004113">
    <property type="entry name" value="FAD-bd_oxidored_4_C"/>
</dbReference>
<dbReference type="InterPro" id="IPR016167">
    <property type="entry name" value="FAD-bd_PCMH_sub1"/>
</dbReference>
<reference evidence="12" key="1">
    <citation type="submission" date="2022-01" db="EMBL/GenBank/DDBJ databases">
        <title>Genome Sequence Resource for Two Populations of Ditylenchus destructor, the Migratory Endoparasitic Phytonematode.</title>
        <authorList>
            <person name="Zhang H."/>
            <person name="Lin R."/>
            <person name="Xie B."/>
        </authorList>
    </citation>
    <scope>NUCLEOTIDE SEQUENCE</scope>
    <source>
        <strain evidence="12">BazhouSP</strain>
    </source>
</reference>
<evidence type="ECO:0000256" key="4">
    <source>
        <dbReference type="ARBA" id="ARBA00022630"/>
    </source>
</evidence>
<evidence type="ECO:0000256" key="7">
    <source>
        <dbReference type="PIRSR" id="PIRSR625650-2"/>
    </source>
</evidence>
<dbReference type="InterPro" id="IPR016171">
    <property type="entry name" value="Vanillyl_alc_oxidase_C-sub2"/>
</dbReference>
<dbReference type="Gene3D" id="3.30.160.650">
    <property type="match status" value="1"/>
</dbReference>
<evidence type="ECO:0000256" key="9">
    <source>
        <dbReference type="PIRSR" id="PIRSR625650-4"/>
    </source>
</evidence>
<feature type="domain" description="FAD-binding PCMH-type" evidence="11">
    <location>
        <begin position="140"/>
        <end position="349"/>
    </location>
</feature>
<organism evidence="12 13">
    <name type="scientific">Ditylenchus destructor</name>
    <dbReference type="NCBI Taxonomy" id="166010"/>
    <lineage>
        <taxon>Eukaryota</taxon>
        <taxon>Metazoa</taxon>
        <taxon>Ecdysozoa</taxon>
        <taxon>Nematoda</taxon>
        <taxon>Chromadorea</taxon>
        <taxon>Rhabditida</taxon>
        <taxon>Tylenchina</taxon>
        <taxon>Tylenchomorpha</taxon>
        <taxon>Sphaerularioidea</taxon>
        <taxon>Anguinidae</taxon>
        <taxon>Anguininae</taxon>
        <taxon>Ditylenchus</taxon>
    </lineage>
</organism>
<name>A0AAD4NBL4_9BILA</name>
<dbReference type="InterPro" id="IPR016169">
    <property type="entry name" value="FAD-bd_PCMH_sub2"/>
</dbReference>
<dbReference type="SUPFAM" id="SSF56176">
    <property type="entry name" value="FAD-binding/transporter-associated domain-like"/>
    <property type="match status" value="1"/>
</dbReference>
<evidence type="ECO:0000256" key="1">
    <source>
        <dbReference type="ARBA" id="ARBA00004670"/>
    </source>
</evidence>
<evidence type="ECO:0000259" key="11">
    <source>
        <dbReference type="PROSITE" id="PS51387"/>
    </source>
</evidence>
<dbReference type="InterPro" id="IPR016164">
    <property type="entry name" value="FAD-linked_Oxase-like_C"/>
</dbReference>
<dbReference type="GO" id="GO:0071949">
    <property type="term" value="F:FAD binding"/>
    <property type="evidence" value="ECO:0007669"/>
    <property type="project" value="InterPro"/>
</dbReference>
<comment type="caution">
    <text evidence="12">The sequence shown here is derived from an EMBL/GenBank/DDBJ whole genome shotgun (WGS) entry which is preliminary data.</text>
</comment>
<feature type="site" description="Important for enzyme activity" evidence="9">
    <location>
        <position position="337"/>
    </location>
</feature>
<dbReference type="GO" id="GO:0005777">
    <property type="term" value="C:peroxisome"/>
    <property type="evidence" value="ECO:0007669"/>
    <property type="project" value="UniProtKB-SubCell"/>
</dbReference>
<evidence type="ECO:0000256" key="3">
    <source>
        <dbReference type="ARBA" id="ARBA00012385"/>
    </source>
</evidence>
<dbReference type="PANTHER" id="PTHR46568">
    <property type="entry name" value="ALKYLDIHYDROXYACETONEPHOSPHATE SYNTHASE, PEROXISOMAL"/>
    <property type="match status" value="1"/>
</dbReference>
<dbReference type="Gene3D" id="1.10.45.10">
    <property type="entry name" value="Vanillyl-alcohol Oxidase, Chain A, domain 4"/>
    <property type="match status" value="1"/>
</dbReference>
<dbReference type="Gene3D" id="3.30.465.10">
    <property type="match status" value="2"/>
</dbReference>
<evidence type="ECO:0000256" key="6">
    <source>
        <dbReference type="PIRSR" id="PIRSR625650-1"/>
    </source>
</evidence>
<dbReference type="GO" id="GO:0008610">
    <property type="term" value="P:lipid biosynthetic process"/>
    <property type="evidence" value="ECO:0007669"/>
    <property type="project" value="InterPro"/>
</dbReference>
<dbReference type="GO" id="GO:0008609">
    <property type="term" value="F:alkylglycerone-phosphate synthase activity"/>
    <property type="evidence" value="ECO:0007669"/>
    <property type="project" value="UniProtKB-EC"/>
</dbReference>
<keyword evidence="10" id="KW-0444">Lipid biosynthesis</keyword>